<feature type="domain" description="Transcription regulator PadR N-terminal" evidence="1">
    <location>
        <begin position="15"/>
        <end position="86"/>
    </location>
</feature>
<gene>
    <name evidence="2" type="ORF">SAG0164_06870</name>
</gene>
<evidence type="ECO:0000313" key="2">
    <source>
        <dbReference type="EMBL" id="EPU39728.1"/>
    </source>
</evidence>
<proteinExistence type="predicted"/>
<organism evidence="2 3">
    <name type="scientific">Streptococcus agalactiae MRI Z1-216</name>
    <dbReference type="NCBI Taxonomy" id="1154879"/>
    <lineage>
        <taxon>Bacteria</taxon>
        <taxon>Bacillati</taxon>
        <taxon>Bacillota</taxon>
        <taxon>Bacilli</taxon>
        <taxon>Lactobacillales</taxon>
        <taxon>Streptococcaceae</taxon>
        <taxon>Streptococcus</taxon>
    </lineage>
</organism>
<accession>A0AAD2WWK6</accession>
<reference evidence="2 3" key="1">
    <citation type="submission" date="2012-07" db="EMBL/GenBank/DDBJ databases">
        <authorList>
            <person name="Moroni P."/>
            <person name="Richards V.P."/>
            <person name="Durkin S.A.S."/>
            <person name="Kim M."/>
            <person name="Pavinski Bitar P.D."/>
            <person name="Stanhope M.J."/>
            <person name="Town C.D."/>
            <person name="Zadoks R.N."/>
            <person name="Venter J.C."/>
        </authorList>
    </citation>
    <scope>NUCLEOTIDE SEQUENCE [LARGE SCALE GENOMIC DNA]</scope>
    <source>
        <strain evidence="2 3">MRI Z1-216</strain>
    </source>
</reference>
<dbReference type="AlphaFoldDB" id="A0AAD2WWK6"/>
<protein>
    <submittedName>
        <fullName evidence="2">PadR family transcriptional regulator</fullName>
    </submittedName>
</protein>
<dbReference type="SUPFAM" id="SSF46785">
    <property type="entry name" value="Winged helix' DNA-binding domain"/>
    <property type="match status" value="1"/>
</dbReference>
<dbReference type="GeneID" id="66885237"/>
<dbReference type="Proteomes" id="UP000015176">
    <property type="component" value="Unassembled WGS sequence"/>
</dbReference>
<dbReference type="Gene3D" id="1.10.10.10">
    <property type="entry name" value="Winged helix-like DNA-binding domain superfamily/Winged helix DNA-binding domain"/>
    <property type="match status" value="1"/>
</dbReference>
<dbReference type="EMBL" id="ALSF01000055">
    <property type="protein sequence ID" value="EPU39728.1"/>
    <property type="molecule type" value="Genomic_DNA"/>
</dbReference>
<dbReference type="PANTHER" id="PTHR33169:SF25">
    <property type="entry name" value="DNA-BINDING PROTEIN YIZB-RELATED"/>
    <property type="match status" value="1"/>
</dbReference>
<dbReference type="InterPro" id="IPR036388">
    <property type="entry name" value="WH-like_DNA-bd_sf"/>
</dbReference>
<evidence type="ECO:0000259" key="1">
    <source>
        <dbReference type="Pfam" id="PF03551"/>
    </source>
</evidence>
<name>A0AAD2WWK6_STRAG</name>
<evidence type="ECO:0000313" key="3">
    <source>
        <dbReference type="Proteomes" id="UP000015176"/>
    </source>
</evidence>
<dbReference type="RefSeq" id="WP_000613124.1">
    <property type="nucleotide sequence ID" value="NZ_ALSF01000055.1"/>
</dbReference>
<dbReference type="InterPro" id="IPR036390">
    <property type="entry name" value="WH_DNA-bd_sf"/>
</dbReference>
<dbReference type="InterPro" id="IPR052509">
    <property type="entry name" value="Metal_resp_DNA-bind_regulator"/>
</dbReference>
<dbReference type="InterPro" id="IPR005149">
    <property type="entry name" value="Tscrpt_reg_PadR_N"/>
</dbReference>
<comment type="caution">
    <text evidence="2">The sequence shown here is derived from an EMBL/GenBank/DDBJ whole genome shotgun (WGS) entry which is preliminary data.</text>
</comment>
<sequence>MIPSQMLKGLLEGAILKIIQQEETYAYEISKKLNSYGFGEISEGTIYPIILRLQSNKYIKGQQKPSPQGPKRKYYTLTNEGVEQLAQFKQNWESLSKALNKLL</sequence>
<dbReference type="Pfam" id="PF03551">
    <property type="entry name" value="PadR"/>
    <property type="match status" value="1"/>
</dbReference>
<dbReference type="PANTHER" id="PTHR33169">
    <property type="entry name" value="PADR-FAMILY TRANSCRIPTIONAL REGULATOR"/>
    <property type="match status" value="1"/>
</dbReference>